<name>A0A150J8Z6_9EURY</name>
<keyword evidence="2 4" id="KW-0378">Hydrolase</keyword>
<sequence>MKKKDIVTSFLFKDGKVLLLKRSDKVGTFRGKWAGVSGFIEGENSLEAALREIKEETGVDSKCLELLKIGIPFDVKDTINDTIWSINPFLFLFKGEEIKIDWEHDSFEWICPKDIDNYEIVTNLKKTLFDLIENSDVEQND</sequence>
<dbReference type="InterPro" id="IPR015797">
    <property type="entry name" value="NUDIX_hydrolase-like_dom_sf"/>
</dbReference>
<accession>A0A150J8Z6</accession>
<evidence type="ECO:0000256" key="1">
    <source>
        <dbReference type="ARBA" id="ARBA00001946"/>
    </source>
</evidence>
<dbReference type="PROSITE" id="PS51462">
    <property type="entry name" value="NUDIX"/>
    <property type="match status" value="1"/>
</dbReference>
<evidence type="ECO:0000256" key="2">
    <source>
        <dbReference type="ARBA" id="ARBA00022801"/>
    </source>
</evidence>
<evidence type="ECO:0000313" key="5">
    <source>
        <dbReference type="Proteomes" id="UP000075398"/>
    </source>
</evidence>
<dbReference type="SUPFAM" id="SSF55811">
    <property type="entry name" value="Nudix"/>
    <property type="match status" value="1"/>
</dbReference>
<dbReference type="EC" id="3.6.1.13" evidence="4"/>
<dbReference type="PANTHER" id="PTHR43046:SF14">
    <property type="entry name" value="MUTT_NUDIX FAMILY PROTEIN"/>
    <property type="match status" value="1"/>
</dbReference>
<dbReference type="PANTHER" id="PTHR43046">
    <property type="entry name" value="GDP-MANNOSE MANNOSYL HYDROLASE"/>
    <property type="match status" value="1"/>
</dbReference>
<evidence type="ECO:0000313" key="4">
    <source>
        <dbReference type="EMBL" id="KYC53722.1"/>
    </source>
</evidence>
<dbReference type="Gene3D" id="3.90.79.10">
    <property type="entry name" value="Nucleoside Triphosphate Pyrophosphohydrolase"/>
    <property type="match status" value="1"/>
</dbReference>
<dbReference type="EMBL" id="LNGC01000002">
    <property type="protein sequence ID" value="KYC53722.1"/>
    <property type="molecule type" value="Genomic_DNA"/>
</dbReference>
<dbReference type="Pfam" id="PF00293">
    <property type="entry name" value="NUDIX"/>
    <property type="match status" value="1"/>
</dbReference>
<dbReference type="InterPro" id="IPR000086">
    <property type="entry name" value="NUDIX_hydrolase_dom"/>
</dbReference>
<reference evidence="4 5" key="1">
    <citation type="journal article" date="2016" name="ISME J.">
        <title>Chasing the elusive Euryarchaeota class WSA2: genomes reveal a uniquely fastidious methyl-reducing methanogen.</title>
        <authorList>
            <person name="Nobu M.K."/>
            <person name="Narihiro T."/>
            <person name="Kuroda K."/>
            <person name="Mei R."/>
            <person name="Liu W.T."/>
        </authorList>
    </citation>
    <scope>NUCLEOTIDE SEQUENCE [LARGE SCALE GENOMIC DNA]</scope>
    <source>
        <strain evidence="4">U1lsi0528_Bin055</strain>
    </source>
</reference>
<feature type="domain" description="Nudix hydrolase" evidence="3">
    <location>
        <begin position="2"/>
        <end position="133"/>
    </location>
</feature>
<protein>
    <submittedName>
        <fullName evidence="4">ADP-ribose pyrophosphatase</fullName>
        <ecNumber evidence="4">3.6.1.13</ecNumber>
    </submittedName>
</protein>
<proteinExistence type="predicted"/>
<organism evidence="4 5">
    <name type="scientific">Candidatus Methanofastidiosum methylothiophilum</name>
    <dbReference type="NCBI Taxonomy" id="1705564"/>
    <lineage>
        <taxon>Archaea</taxon>
        <taxon>Methanobacteriati</taxon>
        <taxon>Methanobacteriota</taxon>
        <taxon>Stenosarchaea group</taxon>
        <taxon>Candidatus Methanofastidiosia</taxon>
        <taxon>Candidatus Methanofastidiosales</taxon>
        <taxon>Candidatus Methanofastidiosaceae</taxon>
        <taxon>Candidatus Methanofastidiosum</taxon>
    </lineage>
</organism>
<comment type="caution">
    <text evidence="4">The sequence shown here is derived from an EMBL/GenBank/DDBJ whole genome shotgun (WGS) entry which is preliminary data.</text>
</comment>
<comment type="cofactor">
    <cofactor evidence="1">
        <name>Mg(2+)</name>
        <dbReference type="ChEBI" id="CHEBI:18420"/>
    </cofactor>
</comment>
<dbReference type="GO" id="GO:0047631">
    <property type="term" value="F:ADP-ribose diphosphatase activity"/>
    <property type="evidence" value="ECO:0007669"/>
    <property type="project" value="UniProtKB-EC"/>
</dbReference>
<dbReference type="AlphaFoldDB" id="A0A150J8Z6"/>
<evidence type="ECO:0000259" key="3">
    <source>
        <dbReference type="PROSITE" id="PS51462"/>
    </source>
</evidence>
<dbReference type="Proteomes" id="UP000075398">
    <property type="component" value="Unassembled WGS sequence"/>
</dbReference>
<gene>
    <name evidence="4" type="primary">nudF_1</name>
    <name evidence="4" type="ORF">AMQ22_00109</name>
</gene>